<name>A0ABX8JCF3_9BACT</name>
<dbReference type="InterPro" id="IPR010902">
    <property type="entry name" value="NUMOD4"/>
</dbReference>
<dbReference type="InterPro" id="IPR003615">
    <property type="entry name" value="HNH_nuc"/>
</dbReference>
<keyword evidence="4" id="KW-0540">Nuclease</keyword>
<dbReference type="Pfam" id="PF13392">
    <property type="entry name" value="HNH_3"/>
    <property type="match status" value="1"/>
</dbReference>
<dbReference type="GO" id="GO:0004519">
    <property type="term" value="F:endonuclease activity"/>
    <property type="evidence" value="ECO:0007669"/>
    <property type="project" value="UniProtKB-KW"/>
</dbReference>
<gene>
    <name evidence="4" type="ORF">KP005_11985</name>
</gene>
<organism evidence="4 5">
    <name type="scientific">Geomonas diazotrophica</name>
    <dbReference type="NCBI Taxonomy" id="2843197"/>
    <lineage>
        <taxon>Bacteria</taxon>
        <taxon>Pseudomonadati</taxon>
        <taxon>Thermodesulfobacteriota</taxon>
        <taxon>Desulfuromonadia</taxon>
        <taxon>Geobacterales</taxon>
        <taxon>Geobacteraceae</taxon>
        <taxon>Geomonas</taxon>
    </lineage>
</organism>
<evidence type="ECO:0000313" key="4">
    <source>
        <dbReference type="EMBL" id="QWV96100.1"/>
    </source>
</evidence>
<feature type="domain" description="HNH nuclease" evidence="3">
    <location>
        <begin position="83"/>
        <end position="117"/>
    </location>
</feature>
<evidence type="ECO:0000313" key="5">
    <source>
        <dbReference type="Proteomes" id="UP000683493"/>
    </source>
</evidence>
<dbReference type="Proteomes" id="UP000683493">
    <property type="component" value="Chromosome"/>
</dbReference>
<keyword evidence="4" id="KW-0378">Hydrolase</keyword>
<protein>
    <submittedName>
        <fullName evidence="4">HNH endonuclease</fullName>
    </submittedName>
</protein>
<evidence type="ECO:0000259" key="3">
    <source>
        <dbReference type="Pfam" id="PF13392"/>
    </source>
</evidence>
<sequence length="206" mass="24664">MPVDEQYMQELITEEQRMSNHKVFNKTPGWKVKRFIKGYERKYQICRNGLVFNRETGTWLKPQQHKNGYLYVCLYQEGKKKKVYLHRLVAEYFVPNPKGFDVVYHLDGDKTNNRAINIGRISKSLLQRELDPDNLPSLARSLRKPRKNTYNPDDLPPYVQRELSQETHRAMFMYSGTEKLQKALDHVEWLRGWYMKKYDKAPKHKP</sequence>
<dbReference type="EMBL" id="CP076724">
    <property type="protein sequence ID" value="QWV96100.1"/>
    <property type="molecule type" value="Genomic_DNA"/>
</dbReference>
<keyword evidence="4" id="KW-0255">Endonuclease</keyword>
<proteinExistence type="predicted"/>
<dbReference type="Pfam" id="PF07463">
    <property type="entry name" value="NUMOD4"/>
    <property type="match status" value="1"/>
</dbReference>
<evidence type="ECO:0000259" key="2">
    <source>
        <dbReference type="Pfam" id="PF07463"/>
    </source>
</evidence>
<feature type="domain" description="NUMOD4" evidence="2">
    <location>
        <begin position="36"/>
        <end position="75"/>
    </location>
</feature>
<feature type="region of interest" description="Disordered" evidence="1">
    <location>
        <begin position="136"/>
        <end position="157"/>
    </location>
</feature>
<reference evidence="4 5" key="1">
    <citation type="submission" date="2021-06" db="EMBL/GenBank/DDBJ databases">
        <title>Gemonas diversity in paddy soil.</title>
        <authorList>
            <person name="Liu G."/>
        </authorList>
    </citation>
    <scope>NUCLEOTIDE SEQUENCE [LARGE SCALE GENOMIC DNA]</scope>
    <source>
        <strain evidence="4 5">RG29</strain>
    </source>
</reference>
<accession>A0ABX8JCF3</accession>
<keyword evidence="5" id="KW-1185">Reference proteome</keyword>
<evidence type="ECO:0000256" key="1">
    <source>
        <dbReference type="SAM" id="MobiDB-lite"/>
    </source>
</evidence>